<gene>
    <name evidence="2" type="ORF">J2W68_003527</name>
</gene>
<evidence type="ECO:0000256" key="1">
    <source>
        <dbReference type="SAM" id="MobiDB-lite"/>
    </source>
</evidence>
<dbReference type="EMBL" id="JAVDWO010000019">
    <property type="protein sequence ID" value="MDR7194779.1"/>
    <property type="molecule type" value="Genomic_DNA"/>
</dbReference>
<protein>
    <recommendedName>
        <fullName evidence="4">DUF4170 domain-containing protein</fullName>
    </recommendedName>
</protein>
<keyword evidence="3" id="KW-1185">Reference proteome</keyword>
<organism evidence="2 3">
    <name type="scientific">Luteimonas terrae</name>
    <dbReference type="NCBI Taxonomy" id="1530191"/>
    <lineage>
        <taxon>Bacteria</taxon>
        <taxon>Pseudomonadati</taxon>
        <taxon>Pseudomonadota</taxon>
        <taxon>Gammaproteobacteria</taxon>
        <taxon>Lysobacterales</taxon>
        <taxon>Lysobacteraceae</taxon>
        <taxon>Luteimonas</taxon>
    </lineage>
</organism>
<evidence type="ECO:0008006" key="4">
    <source>
        <dbReference type="Google" id="ProtNLM"/>
    </source>
</evidence>
<reference evidence="2 3" key="1">
    <citation type="submission" date="2023-07" db="EMBL/GenBank/DDBJ databases">
        <title>Sorghum-associated microbial communities from plants grown in Nebraska, USA.</title>
        <authorList>
            <person name="Schachtman D."/>
        </authorList>
    </citation>
    <scope>NUCLEOTIDE SEQUENCE [LARGE SCALE GENOMIC DNA]</scope>
    <source>
        <strain evidence="2 3">4099</strain>
    </source>
</reference>
<evidence type="ECO:0000313" key="2">
    <source>
        <dbReference type="EMBL" id="MDR7194779.1"/>
    </source>
</evidence>
<evidence type="ECO:0000313" key="3">
    <source>
        <dbReference type="Proteomes" id="UP001256588"/>
    </source>
</evidence>
<accession>A0ABU1Y184</accession>
<proteinExistence type="predicted"/>
<name>A0ABU1Y184_9GAMM</name>
<sequence length="87" mass="9726">MPIHALFVGGTIDNSELDLDGTEPPHRYPPDTGGGQSRYRLHAIGKRDDEVVYAVYGGPDIAHEDVQRVSEEREYARRFEAEETIVG</sequence>
<comment type="caution">
    <text evidence="2">The sequence shown here is derived from an EMBL/GenBank/DDBJ whole genome shotgun (WGS) entry which is preliminary data.</text>
</comment>
<feature type="region of interest" description="Disordered" evidence="1">
    <location>
        <begin position="14"/>
        <end position="37"/>
    </location>
</feature>
<dbReference type="Proteomes" id="UP001256588">
    <property type="component" value="Unassembled WGS sequence"/>
</dbReference>